<dbReference type="NCBIfam" id="TIGR00104">
    <property type="entry name" value="tRNA_TsaA"/>
    <property type="match status" value="1"/>
</dbReference>
<feature type="domain" description="TsaA-like" evidence="3">
    <location>
        <begin position="28"/>
        <end position="184"/>
    </location>
</feature>
<dbReference type="Pfam" id="PF18389">
    <property type="entry name" value="TrmO_C"/>
    <property type="match status" value="1"/>
</dbReference>
<dbReference type="InterPro" id="IPR040372">
    <property type="entry name" value="YaeB-like"/>
</dbReference>
<dbReference type="PANTHER" id="PTHR12818:SF0">
    <property type="entry name" value="TRNA (ADENINE(37)-N6)-METHYLTRANSFERASE"/>
    <property type="match status" value="1"/>
</dbReference>
<evidence type="ECO:0000313" key="5">
    <source>
        <dbReference type="Proteomes" id="UP001461960"/>
    </source>
</evidence>
<dbReference type="Gene3D" id="3.30.2310.10">
    <property type="entry name" value="YaeB-like"/>
    <property type="match status" value="1"/>
</dbReference>
<evidence type="ECO:0000313" key="4">
    <source>
        <dbReference type="EMBL" id="MEN2751431.1"/>
    </source>
</evidence>
<dbReference type="InterPro" id="IPR041369">
    <property type="entry name" value="TrmO_C"/>
</dbReference>
<protein>
    <submittedName>
        <fullName evidence="4">tRNA (N6-threonylcarbamoyladenosine(37)-N6)-methyltransferase TrmO</fullName>
    </submittedName>
</protein>
<keyword evidence="5" id="KW-1185">Reference proteome</keyword>
<dbReference type="CDD" id="cd09281">
    <property type="entry name" value="UPF0066"/>
    <property type="match status" value="1"/>
</dbReference>
<proteinExistence type="inferred from homology"/>
<evidence type="ECO:0000256" key="1">
    <source>
        <dbReference type="ARBA" id="ARBA00022691"/>
    </source>
</evidence>
<dbReference type="EMBL" id="JBDGHN010000002">
    <property type="protein sequence ID" value="MEN2751431.1"/>
    <property type="molecule type" value="Genomic_DNA"/>
</dbReference>
<reference evidence="4 5" key="1">
    <citation type="submission" date="2024-05" db="EMBL/GenBank/DDBJ databases">
        <authorList>
            <person name="Kim H.-Y."/>
            <person name="Kim E."/>
            <person name="Cai Y."/>
            <person name="Yang S.-M."/>
            <person name="Lee W."/>
        </authorList>
    </citation>
    <scope>NUCLEOTIDE SEQUENCE [LARGE SCALE GENOMIC DNA]</scope>
    <source>
        <strain evidence="4 5">FBL11</strain>
    </source>
</reference>
<dbReference type="Proteomes" id="UP001461960">
    <property type="component" value="Unassembled WGS sequence"/>
</dbReference>
<dbReference type="RefSeq" id="WP_299219402.1">
    <property type="nucleotide sequence ID" value="NZ_JBDGHN010000002.1"/>
</dbReference>
<name>A0ABU9X7Q3_9GAMM</name>
<dbReference type="SUPFAM" id="SSF118196">
    <property type="entry name" value="YaeB-like"/>
    <property type="match status" value="1"/>
</dbReference>
<dbReference type="Pfam" id="PF01980">
    <property type="entry name" value="TrmO_N"/>
    <property type="match status" value="1"/>
</dbReference>
<gene>
    <name evidence="4" type="primary">tsaA</name>
    <name evidence="4" type="ORF">AAIR29_07260</name>
</gene>
<sequence>MSGDNALEGDKSEGNALEDCTSEGYHHAPIIGYHRAPLSQKFGAPRQPNLVALTSVIEMLAPYNTPTAFVGLEAFSHIWLSWQFHHNYLSKASHANKNGHINKTQDSFRAQVRPPRLGGNEKIGVFASRSMYRPSGLGLSVVKLERVEVVEGRVLLIIRGADMIDGTPIIDIKPYVAYSDAVIEAKSGFAPTAPALLDVTMTESAYEQFMTLINVEQVKIGQSDKTNHQDVGTKNATVSSVVCKMQSQLLISDIDSIKALIAQDPRPAYRRTEINAAFVMRYKSVDVSFQLLESGQLQITAIVEVN</sequence>
<organism evidence="4 5">
    <name type="scientific">Psychrobacter saeujeotis</name>
    <dbReference type="NCBI Taxonomy" id="3143436"/>
    <lineage>
        <taxon>Bacteria</taxon>
        <taxon>Pseudomonadati</taxon>
        <taxon>Pseudomonadota</taxon>
        <taxon>Gammaproteobacteria</taxon>
        <taxon>Moraxellales</taxon>
        <taxon>Moraxellaceae</taxon>
        <taxon>Psychrobacter</taxon>
    </lineage>
</organism>
<dbReference type="PROSITE" id="PS51668">
    <property type="entry name" value="TSAA_2"/>
    <property type="match status" value="1"/>
</dbReference>
<comment type="caution">
    <text evidence="4">The sequence shown here is derived from an EMBL/GenBank/DDBJ whole genome shotgun (WGS) entry which is preliminary data.</text>
</comment>
<accession>A0ABU9X7Q3</accession>
<comment type="similarity">
    <text evidence="2">Belongs to the tRNA methyltransferase O family.</text>
</comment>
<dbReference type="InterPro" id="IPR036414">
    <property type="entry name" value="YaeB_N_sf"/>
</dbReference>
<dbReference type="PANTHER" id="PTHR12818">
    <property type="entry name" value="TRNA (ADENINE(37)-N6)-METHYLTRANSFERASE"/>
    <property type="match status" value="1"/>
</dbReference>
<dbReference type="InterPro" id="IPR036413">
    <property type="entry name" value="YaeB-like_sf"/>
</dbReference>
<evidence type="ECO:0000259" key="3">
    <source>
        <dbReference type="PROSITE" id="PS51668"/>
    </source>
</evidence>
<keyword evidence="1" id="KW-0949">S-adenosyl-L-methionine</keyword>
<dbReference type="Gene3D" id="2.40.30.70">
    <property type="entry name" value="YaeB-like"/>
    <property type="match status" value="1"/>
</dbReference>
<dbReference type="InterPro" id="IPR023370">
    <property type="entry name" value="TrmO-like_N"/>
</dbReference>
<evidence type="ECO:0000256" key="2">
    <source>
        <dbReference type="ARBA" id="ARBA00033753"/>
    </source>
</evidence>